<dbReference type="Pfam" id="PF00160">
    <property type="entry name" value="Pro_isomerase"/>
    <property type="match status" value="1"/>
</dbReference>
<evidence type="ECO:0000259" key="6">
    <source>
        <dbReference type="PROSITE" id="PS50072"/>
    </source>
</evidence>
<protein>
    <recommendedName>
        <fullName evidence="4">Peptidyl-prolyl cis-trans isomerase</fullName>
        <shortName evidence="4">PPIase</shortName>
        <ecNumber evidence="4">5.2.1.8</ecNumber>
    </recommendedName>
</protein>
<dbReference type="PROSITE" id="PS00170">
    <property type="entry name" value="CSA_PPIASE_1"/>
    <property type="match status" value="1"/>
</dbReference>
<evidence type="ECO:0000256" key="1">
    <source>
        <dbReference type="ARBA" id="ARBA00007365"/>
    </source>
</evidence>
<keyword evidence="8" id="KW-1185">Reference proteome</keyword>
<dbReference type="InterPro" id="IPR029000">
    <property type="entry name" value="Cyclophilin-like_dom_sf"/>
</dbReference>
<dbReference type="GO" id="GO:0006457">
    <property type="term" value="P:protein folding"/>
    <property type="evidence" value="ECO:0007669"/>
    <property type="project" value="InterPro"/>
</dbReference>
<evidence type="ECO:0000313" key="8">
    <source>
        <dbReference type="Proteomes" id="UP000562254"/>
    </source>
</evidence>
<dbReference type="PROSITE" id="PS50072">
    <property type="entry name" value="CSA_PPIASE_2"/>
    <property type="match status" value="1"/>
</dbReference>
<dbReference type="EC" id="5.2.1.8" evidence="4"/>
<evidence type="ECO:0000256" key="3">
    <source>
        <dbReference type="ARBA" id="ARBA00023235"/>
    </source>
</evidence>
<dbReference type="PANTHER" id="PTHR45625">
    <property type="entry name" value="PEPTIDYL-PROLYL CIS-TRANS ISOMERASE-RELATED"/>
    <property type="match status" value="1"/>
</dbReference>
<comment type="function">
    <text evidence="4">PPIases accelerate the folding of proteins. It catalyzes the cis-trans isomerization of proline imidic peptide bonds in oligopeptides.</text>
</comment>
<evidence type="ECO:0000256" key="4">
    <source>
        <dbReference type="RuleBase" id="RU363019"/>
    </source>
</evidence>
<dbReference type="AlphaFoldDB" id="A0A840Y1L5"/>
<keyword evidence="3 4" id="KW-0413">Isomerase</keyword>
<keyword evidence="2 4" id="KW-0697">Rotamase</keyword>
<dbReference type="PRINTS" id="PR00153">
    <property type="entry name" value="CSAPPISMRASE"/>
</dbReference>
<organism evidence="7 8">
    <name type="scientific">Neoroseomonas alkaliterrae</name>
    <dbReference type="NCBI Taxonomy" id="1452450"/>
    <lineage>
        <taxon>Bacteria</taxon>
        <taxon>Pseudomonadati</taxon>
        <taxon>Pseudomonadota</taxon>
        <taxon>Alphaproteobacteria</taxon>
        <taxon>Acetobacterales</taxon>
        <taxon>Acetobacteraceae</taxon>
        <taxon>Neoroseomonas</taxon>
    </lineage>
</organism>
<name>A0A840Y1L5_9PROT</name>
<feature type="chain" id="PRO_5033106255" description="Peptidyl-prolyl cis-trans isomerase" evidence="4">
    <location>
        <begin position="21"/>
        <end position="186"/>
    </location>
</feature>
<evidence type="ECO:0000256" key="5">
    <source>
        <dbReference type="SAM" id="MobiDB-lite"/>
    </source>
</evidence>
<evidence type="ECO:0000256" key="2">
    <source>
        <dbReference type="ARBA" id="ARBA00023110"/>
    </source>
</evidence>
<keyword evidence="4" id="KW-0732">Signal</keyword>
<gene>
    <name evidence="7" type="ORF">FHS88_002037</name>
</gene>
<dbReference type="SUPFAM" id="SSF50891">
    <property type="entry name" value="Cyclophilin-like"/>
    <property type="match status" value="1"/>
</dbReference>
<comment type="caution">
    <text evidence="7">The sequence shown here is derived from an EMBL/GenBank/DDBJ whole genome shotgun (WGS) entry which is preliminary data.</text>
</comment>
<feature type="region of interest" description="Disordered" evidence="5">
    <location>
        <begin position="81"/>
        <end position="102"/>
    </location>
</feature>
<sequence>MLRRTILGMGAAIAAAPAFAQQPALDPENTLILELPAGRVTIQLLPDLAPRHVERVKTLARQGFYDNTPFHRVIDGFMAQGGDPTGTGTGGSRLPDLPAEFSPPSRARFVRGTVGAARTQNPNSANSQFFIMFAPAPSLDGQYTIWGRVVGGMEAVDRIKRGDPARNGVVTNPDRIRSARIAADIR</sequence>
<feature type="domain" description="PPIase cyclophilin-type" evidence="6">
    <location>
        <begin position="36"/>
        <end position="181"/>
    </location>
</feature>
<proteinExistence type="inferred from homology"/>
<dbReference type="EMBL" id="JACIJE010000005">
    <property type="protein sequence ID" value="MBB5689911.1"/>
    <property type="molecule type" value="Genomic_DNA"/>
</dbReference>
<dbReference type="InterPro" id="IPR002130">
    <property type="entry name" value="Cyclophilin-type_PPIase_dom"/>
</dbReference>
<dbReference type="Gene3D" id="2.40.100.10">
    <property type="entry name" value="Cyclophilin-like"/>
    <property type="match status" value="1"/>
</dbReference>
<comment type="catalytic activity">
    <reaction evidence="4">
        <text>[protein]-peptidylproline (omega=180) = [protein]-peptidylproline (omega=0)</text>
        <dbReference type="Rhea" id="RHEA:16237"/>
        <dbReference type="Rhea" id="RHEA-COMP:10747"/>
        <dbReference type="Rhea" id="RHEA-COMP:10748"/>
        <dbReference type="ChEBI" id="CHEBI:83833"/>
        <dbReference type="ChEBI" id="CHEBI:83834"/>
        <dbReference type="EC" id="5.2.1.8"/>
    </reaction>
</comment>
<dbReference type="Proteomes" id="UP000562254">
    <property type="component" value="Unassembled WGS sequence"/>
</dbReference>
<dbReference type="GO" id="GO:0003755">
    <property type="term" value="F:peptidyl-prolyl cis-trans isomerase activity"/>
    <property type="evidence" value="ECO:0007669"/>
    <property type="project" value="UniProtKB-UniRule"/>
</dbReference>
<dbReference type="PANTHER" id="PTHR45625:SF4">
    <property type="entry name" value="PEPTIDYLPROLYL ISOMERASE DOMAIN AND WD REPEAT-CONTAINING PROTEIN 1"/>
    <property type="match status" value="1"/>
</dbReference>
<dbReference type="InterPro" id="IPR044666">
    <property type="entry name" value="Cyclophilin_A-like"/>
</dbReference>
<dbReference type="CDD" id="cd00317">
    <property type="entry name" value="cyclophilin"/>
    <property type="match status" value="1"/>
</dbReference>
<dbReference type="InterPro" id="IPR020892">
    <property type="entry name" value="Cyclophilin-type_PPIase_CS"/>
</dbReference>
<feature type="signal peptide" evidence="4">
    <location>
        <begin position="1"/>
        <end position="20"/>
    </location>
</feature>
<reference evidence="7 8" key="1">
    <citation type="submission" date="2020-08" db="EMBL/GenBank/DDBJ databases">
        <title>Genomic Encyclopedia of Type Strains, Phase IV (KMG-IV): sequencing the most valuable type-strain genomes for metagenomic binning, comparative biology and taxonomic classification.</title>
        <authorList>
            <person name="Goeker M."/>
        </authorList>
    </citation>
    <scope>NUCLEOTIDE SEQUENCE [LARGE SCALE GENOMIC DNA]</scope>
    <source>
        <strain evidence="7 8">DSM 25895</strain>
    </source>
</reference>
<evidence type="ECO:0000313" key="7">
    <source>
        <dbReference type="EMBL" id="MBB5689911.1"/>
    </source>
</evidence>
<accession>A0A840Y1L5</accession>
<comment type="similarity">
    <text evidence="1 4">Belongs to the cyclophilin-type PPIase family.</text>
</comment>
<dbReference type="RefSeq" id="WP_184484191.1">
    <property type="nucleotide sequence ID" value="NZ_JAAEDJ010000009.1"/>
</dbReference>